<feature type="domain" description="Alpha/beta hydrolase fold-3" evidence="2">
    <location>
        <begin position="96"/>
        <end position="323"/>
    </location>
</feature>
<dbReference type="EMBL" id="JBBWWQ010000018">
    <property type="protein sequence ID" value="KAK8921109.1"/>
    <property type="molecule type" value="Genomic_DNA"/>
</dbReference>
<evidence type="ECO:0000256" key="1">
    <source>
        <dbReference type="PROSITE-ProRule" id="PRU10038"/>
    </source>
</evidence>
<dbReference type="InterPro" id="IPR013094">
    <property type="entry name" value="AB_hydrolase_3"/>
</dbReference>
<gene>
    <name evidence="3" type="primary">CXE17</name>
    <name evidence="3" type="ORF">KSP39_PZI020586</name>
</gene>
<sequence length="350" mass="37590">MRRSNTGSLLLDSHPQLLAAVPDCGSAVVGEVVEEIPGLIRLHKNGRVERLPAMPEVPSSYSVDPTVTAVDVTVDHSAGLWARIHVPELQAELPVVLYFHGGGFCVGSPAWRCYHSFLAHLAASAGCVVVSPNYRLAPEHRLPAAYEDGAASLAWLLNQAGRVGPDEGGLSWRARCDFARIFVAGDSAGAAIAYSAAALQKNPPASMRGVILVQPFFGGEARTASERSLRESAAKSALSLSAAECYWRLALPAGCDRDSVWCNPVGEEGLKKMERSASMPGVLVCVAEMDILRDRNLEFCGALKGAGKKVELEMYEGVGHAFHVLQSYYDLSQNRTNDLISDVTKFITNI</sequence>
<dbReference type="InterPro" id="IPR050466">
    <property type="entry name" value="Carboxylest/Gibb_receptor"/>
</dbReference>
<dbReference type="SUPFAM" id="SSF53474">
    <property type="entry name" value="alpha/beta-Hydrolases"/>
    <property type="match status" value="1"/>
</dbReference>
<reference evidence="3 4" key="1">
    <citation type="journal article" date="2022" name="Nat. Plants">
        <title>Genomes of leafy and leafless Platanthera orchids illuminate the evolution of mycoheterotrophy.</title>
        <authorList>
            <person name="Li M.H."/>
            <person name="Liu K.W."/>
            <person name="Li Z."/>
            <person name="Lu H.C."/>
            <person name="Ye Q.L."/>
            <person name="Zhang D."/>
            <person name="Wang J.Y."/>
            <person name="Li Y.F."/>
            <person name="Zhong Z.M."/>
            <person name="Liu X."/>
            <person name="Yu X."/>
            <person name="Liu D.K."/>
            <person name="Tu X.D."/>
            <person name="Liu B."/>
            <person name="Hao Y."/>
            <person name="Liao X.Y."/>
            <person name="Jiang Y.T."/>
            <person name="Sun W.H."/>
            <person name="Chen J."/>
            <person name="Chen Y.Q."/>
            <person name="Ai Y."/>
            <person name="Zhai J.W."/>
            <person name="Wu S.S."/>
            <person name="Zhou Z."/>
            <person name="Hsiao Y.Y."/>
            <person name="Wu W.L."/>
            <person name="Chen Y.Y."/>
            <person name="Lin Y.F."/>
            <person name="Hsu J.L."/>
            <person name="Li C.Y."/>
            <person name="Wang Z.W."/>
            <person name="Zhao X."/>
            <person name="Zhong W.Y."/>
            <person name="Ma X.K."/>
            <person name="Ma L."/>
            <person name="Huang J."/>
            <person name="Chen G.Z."/>
            <person name="Huang M.Z."/>
            <person name="Huang L."/>
            <person name="Peng D.H."/>
            <person name="Luo Y.B."/>
            <person name="Zou S.Q."/>
            <person name="Chen S.P."/>
            <person name="Lan S."/>
            <person name="Tsai W.C."/>
            <person name="Van de Peer Y."/>
            <person name="Liu Z.J."/>
        </authorList>
    </citation>
    <scope>NUCLEOTIDE SEQUENCE [LARGE SCALE GENOMIC DNA]</scope>
    <source>
        <strain evidence="3">Lor287</strain>
    </source>
</reference>
<dbReference type="PANTHER" id="PTHR23024:SF589">
    <property type="entry name" value="CARBOXYLESTERASE 17-RELATED"/>
    <property type="match status" value="1"/>
</dbReference>
<dbReference type="Gene3D" id="3.40.50.1820">
    <property type="entry name" value="alpha/beta hydrolase"/>
    <property type="match status" value="1"/>
</dbReference>
<comment type="caution">
    <text evidence="3">The sequence shown here is derived from an EMBL/GenBank/DDBJ whole genome shotgun (WGS) entry which is preliminary data.</text>
</comment>
<accession>A0AAP0AZ51</accession>
<dbReference type="Proteomes" id="UP001418222">
    <property type="component" value="Unassembled WGS sequence"/>
</dbReference>
<dbReference type="PANTHER" id="PTHR23024">
    <property type="entry name" value="ARYLACETAMIDE DEACETYLASE"/>
    <property type="match status" value="1"/>
</dbReference>
<protein>
    <submittedName>
        <fullName evidence="3">Carboxylesterase 17</fullName>
    </submittedName>
</protein>
<evidence type="ECO:0000313" key="3">
    <source>
        <dbReference type="EMBL" id="KAK8921109.1"/>
    </source>
</evidence>
<dbReference type="AlphaFoldDB" id="A0AAP0AZ51"/>
<organism evidence="3 4">
    <name type="scientific">Platanthera zijinensis</name>
    <dbReference type="NCBI Taxonomy" id="2320716"/>
    <lineage>
        <taxon>Eukaryota</taxon>
        <taxon>Viridiplantae</taxon>
        <taxon>Streptophyta</taxon>
        <taxon>Embryophyta</taxon>
        <taxon>Tracheophyta</taxon>
        <taxon>Spermatophyta</taxon>
        <taxon>Magnoliopsida</taxon>
        <taxon>Liliopsida</taxon>
        <taxon>Asparagales</taxon>
        <taxon>Orchidaceae</taxon>
        <taxon>Orchidoideae</taxon>
        <taxon>Orchideae</taxon>
        <taxon>Orchidinae</taxon>
        <taxon>Platanthera</taxon>
    </lineage>
</organism>
<feature type="active site" evidence="1">
    <location>
        <position position="187"/>
    </location>
</feature>
<evidence type="ECO:0000259" key="2">
    <source>
        <dbReference type="Pfam" id="PF07859"/>
    </source>
</evidence>
<dbReference type="PROSITE" id="PS01174">
    <property type="entry name" value="LIPASE_GDXG_SER"/>
    <property type="match status" value="1"/>
</dbReference>
<proteinExistence type="predicted"/>
<dbReference type="InterPro" id="IPR033140">
    <property type="entry name" value="Lipase_GDXG_put_SER_AS"/>
</dbReference>
<dbReference type="GO" id="GO:0016787">
    <property type="term" value="F:hydrolase activity"/>
    <property type="evidence" value="ECO:0007669"/>
    <property type="project" value="InterPro"/>
</dbReference>
<dbReference type="Pfam" id="PF07859">
    <property type="entry name" value="Abhydrolase_3"/>
    <property type="match status" value="1"/>
</dbReference>
<name>A0AAP0AZ51_9ASPA</name>
<keyword evidence="4" id="KW-1185">Reference proteome</keyword>
<dbReference type="InterPro" id="IPR029058">
    <property type="entry name" value="AB_hydrolase_fold"/>
</dbReference>
<evidence type="ECO:0000313" key="4">
    <source>
        <dbReference type="Proteomes" id="UP001418222"/>
    </source>
</evidence>